<protein>
    <submittedName>
        <fullName evidence="2">Smr/MutS family protein</fullName>
    </submittedName>
</protein>
<name>A0ABT5B2F1_9BACT</name>
<keyword evidence="3" id="KW-1185">Reference proteome</keyword>
<dbReference type="RefSeq" id="WP_271996333.1">
    <property type="nucleotide sequence ID" value="NZ_JAQNDN010000002.1"/>
</dbReference>
<reference evidence="2 3" key="1">
    <citation type="submission" date="2022-11" db="EMBL/GenBank/DDBJ databases">
        <title>Minimal conservation of predation-associated metabolite biosynthetic gene clusters underscores biosynthetic potential of Myxococcota including descriptions for ten novel species: Archangium lansinium sp. nov., Myxococcus landrumus sp. nov., Nannocystis bai.</title>
        <authorList>
            <person name="Ahearne A."/>
            <person name="Stevens C."/>
            <person name="Dowd S."/>
        </authorList>
    </citation>
    <scope>NUCLEOTIDE SEQUENCE [LARGE SCALE GENOMIC DNA]</scope>
    <source>
        <strain evidence="2 3">NCELM</strain>
    </source>
</reference>
<accession>A0ABT5B2F1</accession>
<dbReference type="Gene3D" id="3.30.1370.110">
    <property type="match status" value="1"/>
</dbReference>
<proteinExistence type="predicted"/>
<evidence type="ECO:0000259" key="1">
    <source>
        <dbReference type="PROSITE" id="PS50828"/>
    </source>
</evidence>
<feature type="domain" description="Smr" evidence="1">
    <location>
        <begin position="180"/>
        <end position="255"/>
    </location>
</feature>
<dbReference type="Pfam" id="PF01713">
    <property type="entry name" value="Smr"/>
    <property type="match status" value="1"/>
</dbReference>
<gene>
    <name evidence="2" type="ORF">POL58_08905</name>
</gene>
<dbReference type="InterPro" id="IPR002625">
    <property type="entry name" value="Smr_dom"/>
</dbReference>
<dbReference type="SMART" id="SM00463">
    <property type="entry name" value="SMR"/>
    <property type="match status" value="1"/>
</dbReference>
<comment type="caution">
    <text evidence="2">The sequence shown here is derived from an EMBL/GenBank/DDBJ whole genome shotgun (WGS) entry which is preliminary data.</text>
</comment>
<dbReference type="InterPro" id="IPR036063">
    <property type="entry name" value="Smr_dom_sf"/>
</dbReference>
<dbReference type="PROSITE" id="PS50828">
    <property type="entry name" value="SMR"/>
    <property type="match status" value="1"/>
</dbReference>
<dbReference type="SUPFAM" id="SSF160443">
    <property type="entry name" value="SMR domain-like"/>
    <property type="match status" value="1"/>
</dbReference>
<sequence length="268" mass="28492">MSPGDAFAHELAALLAACSLAPTRSGPDTRVTAGTLDLRVHLEGSDLLVDLSGWQHTARLADDEDGDDAAALGLDLIGAALFGDLRILVERWGGRPRRFTLELRLGERWQPCPVQGSRPLFNLFAAPTISLHHAALARPAAYSPNAVASLPWAPWAGRAGFFGAAAREPAAAELPIDGELDLHNFSPKDVKRLVLEYLDVCLARGITEVRIVHGKGIGALRRTVHALLDRHPRVLGYRLGGHRGGGWGATVVDLSPGPASGPDHAPGR</sequence>
<dbReference type="EMBL" id="JAQNDN010000002">
    <property type="protein sequence ID" value="MDC0667855.1"/>
    <property type="molecule type" value="Genomic_DNA"/>
</dbReference>
<dbReference type="Proteomes" id="UP001217838">
    <property type="component" value="Unassembled WGS sequence"/>
</dbReference>
<evidence type="ECO:0000313" key="2">
    <source>
        <dbReference type="EMBL" id="MDC0667855.1"/>
    </source>
</evidence>
<evidence type="ECO:0000313" key="3">
    <source>
        <dbReference type="Proteomes" id="UP001217838"/>
    </source>
</evidence>
<organism evidence="2 3">
    <name type="scientific">Nannocystis radixulma</name>
    <dbReference type="NCBI Taxonomy" id="2995305"/>
    <lineage>
        <taxon>Bacteria</taxon>
        <taxon>Pseudomonadati</taxon>
        <taxon>Myxococcota</taxon>
        <taxon>Polyangia</taxon>
        <taxon>Nannocystales</taxon>
        <taxon>Nannocystaceae</taxon>
        <taxon>Nannocystis</taxon>
    </lineage>
</organism>